<organism evidence="1 2">
    <name type="scientific">Thalassolituus hydrocarboniclasticus</name>
    <dbReference type="NCBI Taxonomy" id="2742796"/>
    <lineage>
        <taxon>Bacteria</taxon>
        <taxon>Pseudomonadati</taxon>
        <taxon>Pseudomonadota</taxon>
        <taxon>Gammaproteobacteria</taxon>
        <taxon>Oceanospirillales</taxon>
        <taxon>Oceanospirillaceae</taxon>
        <taxon>Thalassolituus</taxon>
    </lineage>
</organism>
<gene>
    <name evidence="1" type="ORF">HUF19_15535</name>
</gene>
<sequence>MEAISPYLLSAVAETPYSAVIRHTDAKVIEGTDGSQHIYYAEVVDTIRGVHRNRIHYSMSAEPDEALSLDDAEVLITLCINNDGYYWPGTGAQFPADKQLIQRAKNHALRASTNQSHFSQCDD</sequence>
<keyword evidence="2" id="KW-1185">Reference proteome</keyword>
<dbReference type="Proteomes" id="UP001065322">
    <property type="component" value="Chromosome"/>
</dbReference>
<evidence type="ECO:0000313" key="2">
    <source>
        <dbReference type="Proteomes" id="UP001065322"/>
    </source>
</evidence>
<name>A0ABY6AJJ5_9GAMM</name>
<evidence type="ECO:0000313" key="1">
    <source>
        <dbReference type="EMBL" id="UXD89455.1"/>
    </source>
</evidence>
<dbReference type="EMBL" id="CP054475">
    <property type="protein sequence ID" value="UXD89455.1"/>
    <property type="molecule type" value="Genomic_DNA"/>
</dbReference>
<proteinExistence type="predicted"/>
<protein>
    <submittedName>
        <fullName evidence="1">Uncharacterized protein</fullName>
    </submittedName>
</protein>
<reference evidence="2" key="1">
    <citation type="submission" date="2020-06" db="EMBL/GenBank/DDBJ databases">
        <title>Thalassolituus marinus alknpb1M-1, a hydrocarbon-degrading bacterium isolated from the deep-sea overlying water using an in-situ strategy from the South China Sea basin.</title>
        <authorList>
            <person name="Dong C."/>
            <person name="Chen Y."/>
            <person name="Shao Z."/>
        </authorList>
    </citation>
    <scope>NUCLEOTIDE SEQUENCE [LARGE SCALE GENOMIC DNA]</scope>
    <source>
        <strain evidence="2">alknpb1M-1</strain>
    </source>
</reference>
<accession>A0ABY6AJJ5</accession>